<evidence type="ECO:0000256" key="5">
    <source>
        <dbReference type="SAM" id="MobiDB-lite"/>
    </source>
</evidence>
<feature type="domain" description="Protein kinase" evidence="6">
    <location>
        <begin position="1"/>
        <end position="104"/>
    </location>
</feature>
<dbReference type="Gene3D" id="1.10.510.10">
    <property type="entry name" value="Transferase(Phosphotransferase) domain 1"/>
    <property type="match status" value="1"/>
</dbReference>
<dbReference type="Pfam" id="PF07714">
    <property type="entry name" value="PK_Tyr_Ser-Thr"/>
    <property type="match status" value="1"/>
</dbReference>
<dbReference type="AlphaFoldDB" id="A0A7N0U823"/>
<keyword evidence="1" id="KW-0808">Transferase</keyword>
<dbReference type="InterPro" id="IPR052059">
    <property type="entry name" value="CR_Ser/Thr_kinase"/>
</dbReference>
<evidence type="ECO:0000256" key="2">
    <source>
        <dbReference type="ARBA" id="ARBA00022741"/>
    </source>
</evidence>
<dbReference type="GO" id="GO:0004672">
    <property type="term" value="F:protein kinase activity"/>
    <property type="evidence" value="ECO:0007669"/>
    <property type="project" value="InterPro"/>
</dbReference>
<dbReference type="InterPro" id="IPR001245">
    <property type="entry name" value="Ser-Thr/Tyr_kinase_cat_dom"/>
</dbReference>
<evidence type="ECO:0000259" key="6">
    <source>
        <dbReference type="PROSITE" id="PS50011"/>
    </source>
</evidence>
<evidence type="ECO:0000313" key="8">
    <source>
        <dbReference type="Proteomes" id="UP000594263"/>
    </source>
</evidence>
<evidence type="ECO:0000256" key="1">
    <source>
        <dbReference type="ARBA" id="ARBA00022679"/>
    </source>
</evidence>
<dbReference type="InterPro" id="IPR011009">
    <property type="entry name" value="Kinase-like_dom_sf"/>
</dbReference>
<dbReference type="SUPFAM" id="SSF56112">
    <property type="entry name" value="Protein kinase-like (PK-like)"/>
    <property type="match status" value="1"/>
</dbReference>
<organism evidence="7 8">
    <name type="scientific">Kalanchoe fedtschenkoi</name>
    <name type="common">Lavender scallops</name>
    <name type="synonym">South American air plant</name>
    <dbReference type="NCBI Taxonomy" id="63787"/>
    <lineage>
        <taxon>Eukaryota</taxon>
        <taxon>Viridiplantae</taxon>
        <taxon>Streptophyta</taxon>
        <taxon>Embryophyta</taxon>
        <taxon>Tracheophyta</taxon>
        <taxon>Spermatophyta</taxon>
        <taxon>Magnoliopsida</taxon>
        <taxon>eudicotyledons</taxon>
        <taxon>Gunneridae</taxon>
        <taxon>Pentapetalae</taxon>
        <taxon>Saxifragales</taxon>
        <taxon>Crassulaceae</taxon>
        <taxon>Kalanchoe</taxon>
    </lineage>
</organism>
<evidence type="ECO:0000313" key="7">
    <source>
        <dbReference type="EnsemblPlants" id="Kaladp0057s0139.1.v1.1"/>
    </source>
</evidence>
<feature type="region of interest" description="Disordered" evidence="5">
    <location>
        <begin position="104"/>
        <end position="201"/>
    </location>
</feature>
<sequence length="201" mass="21954">MAPEYVMQGKLSTKADVFSFGVLVLELISGKKNSSFNVSHDSQNLIEWAWHLFKNKKSLDIMDPLIASSANMEQVAICIHIGLLCVQGDPQRRPSMSRVMLMLLKKPGSLEEPERPGYSKTRRTRTPQTGASSSTAKTSGGEYSSQSFGSTSNTASRTTSSRTSPRHDHGRTANTATHSQSSSSHTAPRPPDRHGKRPIQG</sequence>
<feature type="compositionally biased region" description="Low complexity" evidence="5">
    <location>
        <begin position="150"/>
        <end position="163"/>
    </location>
</feature>
<dbReference type="GO" id="GO:0005524">
    <property type="term" value="F:ATP binding"/>
    <property type="evidence" value="ECO:0007669"/>
    <property type="project" value="UniProtKB-KW"/>
</dbReference>
<dbReference type="InterPro" id="IPR000719">
    <property type="entry name" value="Prot_kinase_dom"/>
</dbReference>
<dbReference type="EnsemblPlants" id="Kaladp0057s0139.1.v1.1">
    <property type="protein sequence ID" value="Kaladp0057s0139.1.v1.1"/>
    <property type="gene ID" value="Kaladp0057s0139.v1.1"/>
</dbReference>
<feature type="compositionally biased region" description="Low complexity" evidence="5">
    <location>
        <begin position="172"/>
        <end position="187"/>
    </location>
</feature>
<dbReference type="PANTHER" id="PTHR47973">
    <property type="entry name" value="CYSTEINE-RICH RECEPTOR-LIKE PROTEIN KINASE 3"/>
    <property type="match status" value="1"/>
</dbReference>
<protein>
    <recommendedName>
        <fullName evidence="6">Protein kinase domain-containing protein</fullName>
    </recommendedName>
</protein>
<feature type="compositionally biased region" description="Basic and acidic residues" evidence="5">
    <location>
        <begin position="108"/>
        <end position="117"/>
    </location>
</feature>
<dbReference type="PROSITE" id="PS50011">
    <property type="entry name" value="PROTEIN_KINASE_DOM"/>
    <property type="match status" value="1"/>
</dbReference>
<keyword evidence="4" id="KW-0067">ATP-binding</keyword>
<keyword evidence="8" id="KW-1185">Reference proteome</keyword>
<evidence type="ECO:0000256" key="4">
    <source>
        <dbReference type="ARBA" id="ARBA00022840"/>
    </source>
</evidence>
<dbReference type="OMA" id="VAICIHI"/>
<feature type="compositionally biased region" description="Low complexity" evidence="5">
    <location>
        <begin position="129"/>
        <end position="141"/>
    </location>
</feature>
<keyword evidence="3" id="KW-0418">Kinase</keyword>
<dbReference type="Gramene" id="Kaladp0057s0139.1.v1.1">
    <property type="protein sequence ID" value="Kaladp0057s0139.1.v1.1"/>
    <property type="gene ID" value="Kaladp0057s0139.v1.1"/>
</dbReference>
<dbReference type="Proteomes" id="UP000594263">
    <property type="component" value="Unplaced"/>
</dbReference>
<name>A0A7N0U823_KALFE</name>
<keyword evidence="2" id="KW-0547">Nucleotide-binding</keyword>
<reference evidence="7" key="1">
    <citation type="submission" date="2021-01" db="UniProtKB">
        <authorList>
            <consortium name="EnsemblPlants"/>
        </authorList>
    </citation>
    <scope>IDENTIFICATION</scope>
</reference>
<accession>A0A7N0U823</accession>
<proteinExistence type="predicted"/>
<evidence type="ECO:0000256" key="3">
    <source>
        <dbReference type="ARBA" id="ARBA00022777"/>
    </source>
</evidence>